<dbReference type="Proteomes" id="UP000298656">
    <property type="component" value="Chromosome 1"/>
</dbReference>
<feature type="signal peptide" evidence="1">
    <location>
        <begin position="1"/>
        <end position="16"/>
    </location>
</feature>
<evidence type="ECO:0000313" key="2">
    <source>
        <dbReference type="EMBL" id="QCP51812.1"/>
    </source>
</evidence>
<keyword evidence="3" id="KW-1185">Reference proteome</keyword>
<evidence type="ECO:0008006" key="4">
    <source>
        <dbReference type="Google" id="ProtNLM"/>
    </source>
</evidence>
<gene>
    <name evidence="2" type="ORF">FAZ95_15995</name>
</gene>
<feature type="chain" id="PRO_5020674905" description="Adhesin" evidence="1">
    <location>
        <begin position="17"/>
        <end position="194"/>
    </location>
</feature>
<dbReference type="EMBL" id="CP040077">
    <property type="protein sequence ID" value="QCP51812.1"/>
    <property type="molecule type" value="Genomic_DNA"/>
</dbReference>
<dbReference type="OrthoDB" id="8535185at2"/>
<evidence type="ECO:0000256" key="1">
    <source>
        <dbReference type="SAM" id="SignalP"/>
    </source>
</evidence>
<reference evidence="2 3" key="1">
    <citation type="submission" date="2019-05" db="EMBL/GenBank/DDBJ databases">
        <title>Burkholderia sp. DHOD12, isolated from subtropical forest soil.</title>
        <authorList>
            <person name="Gao Z.-H."/>
            <person name="Qiu L.-H."/>
        </authorList>
    </citation>
    <scope>NUCLEOTIDE SEQUENCE [LARGE SCALE GENOMIC DNA]</scope>
    <source>
        <strain evidence="2 3">DHOD12</strain>
    </source>
</reference>
<dbReference type="AlphaFoldDB" id="A0A4P8IS22"/>
<organism evidence="2 3">
    <name type="scientific">Trinickia violacea</name>
    <dbReference type="NCBI Taxonomy" id="2571746"/>
    <lineage>
        <taxon>Bacteria</taxon>
        <taxon>Pseudomonadati</taxon>
        <taxon>Pseudomonadota</taxon>
        <taxon>Betaproteobacteria</taxon>
        <taxon>Burkholderiales</taxon>
        <taxon>Burkholderiaceae</taxon>
        <taxon>Trinickia</taxon>
    </lineage>
</organism>
<name>A0A4P8IS22_9BURK</name>
<protein>
    <recommendedName>
        <fullName evidence="4">Adhesin</fullName>
    </recommendedName>
</protein>
<evidence type="ECO:0000313" key="3">
    <source>
        <dbReference type="Proteomes" id="UP000298656"/>
    </source>
</evidence>
<dbReference type="KEGG" id="tvl:FAZ95_15995"/>
<accession>A0A4P8IS22</accession>
<sequence>MTTTLLALAAPASVFAQEAVVTGNATIATGALNGSNGALTVNQTAGLNNVQSNQAAIVSGTANGAAYNAGSQSASAMARVPSASASIEGNAFSNTSGAVMVNQSAGAANLQRNSVGLGAAATGVETVSDSELSATAPKQGGLGQQAGAHDARQAVISNDAFKNVNGVVQVNQTAGAGNATANSFVLRPPAGTFF</sequence>
<proteinExistence type="predicted"/>
<keyword evidence="1" id="KW-0732">Signal</keyword>